<proteinExistence type="predicted"/>
<sequence>MAAQWDSLIADTPRSSLSLLTTSTSIPLVTSAAQYPSGSPMCPQFIPLTKEEKTALSAVQGCWNCHGRPTDPGWVPHQCSTYPGNPAVGACPGKDYVAPTTAADTPTSSSRIVAGGALGHLVTDKSMWHSGDEYIPMDDGTSEEE</sequence>
<organism evidence="1 2">
    <name type="scientific">Sphaerobolus stellatus (strain SS14)</name>
    <dbReference type="NCBI Taxonomy" id="990650"/>
    <lineage>
        <taxon>Eukaryota</taxon>
        <taxon>Fungi</taxon>
        <taxon>Dikarya</taxon>
        <taxon>Basidiomycota</taxon>
        <taxon>Agaricomycotina</taxon>
        <taxon>Agaricomycetes</taxon>
        <taxon>Phallomycetidae</taxon>
        <taxon>Geastrales</taxon>
        <taxon>Sphaerobolaceae</taxon>
        <taxon>Sphaerobolus</taxon>
    </lineage>
</organism>
<protein>
    <submittedName>
        <fullName evidence="1">Unplaced genomic scaffold SPHSTscaffold_120, whole genome shotgun sequence</fullName>
    </submittedName>
</protein>
<evidence type="ECO:0000313" key="1">
    <source>
        <dbReference type="EMBL" id="KIJ34846.1"/>
    </source>
</evidence>
<gene>
    <name evidence="1" type="ORF">M422DRAFT_51784</name>
</gene>
<name>A0A0C9VBZ6_SPHS4</name>
<dbReference type="OrthoDB" id="4742101at2759"/>
<evidence type="ECO:0000313" key="2">
    <source>
        <dbReference type="Proteomes" id="UP000054279"/>
    </source>
</evidence>
<reference evidence="1 2" key="1">
    <citation type="submission" date="2014-06" db="EMBL/GenBank/DDBJ databases">
        <title>Evolutionary Origins and Diversification of the Mycorrhizal Mutualists.</title>
        <authorList>
            <consortium name="DOE Joint Genome Institute"/>
            <consortium name="Mycorrhizal Genomics Consortium"/>
            <person name="Kohler A."/>
            <person name="Kuo A."/>
            <person name="Nagy L.G."/>
            <person name="Floudas D."/>
            <person name="Copeland A."/>
            <person name="Barry K.W."/>
            <person name="Cichocki N."/>
            <person name="Veneault-Fourrey C."/>
            <person name="LaButti K."/>
            <person name="Lindquist E.A."/>
            <person name="Lipzen A."/>
            <person name="Lundell T."/>
            <person name="Morin E."/>
            <person name="Murat C."/>
            <person name="Riley R."/>
            <person name="Ohm R."/>
            <person name="Sun H."/>
            <person name="Tunlid A."/>
            <person name="Henrissat B."/>
            <person name="Grigoriev I.V."/>
            <person name="Hibbett D.S."/>
            <person name="Martin F."/>
        </authorList>
    </citation>
    <scope>NUCLEOTIDE SEQUENCE [LARGE SCALE GENOMIC DNA]</scope>
    <source>
        <strain evidence="1 2">SS14</strain>
    </source>
</reference>
<accession>A0A0C9VBZ6</accession>
<dbReference type="Proteomes" id="UP000054279">
    <property type="component" value="Unassembled WGS sequence"/>
</dbReference>
<dbReference type="HOGENOM" id="CLU_2043775_0_0_1"/>
<dbReference type="EMBL" id="KN837195">
    <property type="protein sequence ID" value="KIJ34846.1"/>
    <property type="molecule type" value="Genomic_DNA"/>
</dbReference>
<keyword evidence="2" id="KW-1185">Reference proteome</keyword>
<dbReference type="AlphaFoldDB" id="A0A0C9VBZ6"/>